<keyword evidence="2" id="KW-1185">Reference proteome</keyword>
<name>A0A068YJE7_ECHMU</name>
<evidence type="ECO:0000313" key="2">
    <source>
        <dbReference type="Proteomes" id="UP000017246"/>
    </source>
</evidence>
<protein>
    <submittedName>
        <fullName evidence="1">Uncharacterized protein</fullName>
    </submittedName>
</protein>
<reference evidence="1" key="2">
    <citation type="submission" date="2015-11" db="EMBL/GenBank/DDBJ databases">
        <authorList>
            <person name="Zhang Y."/>
            <person name="Guo Z."/>
        </authorList>
    </citation>
    <scope>NUCLEOTIDE SEQUENCE</scope>
</reference>
<accession>A0A068YJE7</accession>
<reference evidence="1" key="1">
    <citation type="journal article" date="2013" name="Nature">
        <title>The genomes of four tapeworm species reveal adaptations to parasitism.</title>
        <authorList>
            <person name="Tsai I.J."/>
            <person name="Zarowiecki M."/>
            <person name="Holroyd N."/>
            <person name="Garciarrubio A."/>
            <person name="Sanchez-Flores A."/>
            <person name="Brooks K.L."/>
            <person name="Tracey A."/>
            <person name="Bobes R.J."/>
            <person name="Fragoso G."/>
            <person name="Sciutto E."/>
            <person name="Aslett M."/>
            <person name="Beasley H."/>
            <person name="Bennett H.M."/>
            <person name="Cai J."/>
            <person name="Camicia F."/>
            <person name="Clark R."/>
            <person name="Cucher M."/>
            <person name="De Silva N."/>
            <person name="Day T.A."/>
            <person name="Deplazes P."/>
            <person name="Estrada K."/>
            <person name="Fernandez C."/>
            <person name="Holland P.W."/>
            <person name="Hou J."/>
            <person name="Hu S."/>
            <person name="Huckvale T."/>
            <person name="Hung S.S."/>
            <person name="Kamenetzky L."/>
            <person name="Keane J.A."/>
            <person name="Kiss F."/>
            <person name="Koziol U."/>
            <person name="Lambert O."/>
            <person name="Liu K."/>
            <person name="Luo X."/>
            <person name="Luo Y."/>
            <person name="Macchiaroli N."/>
            <person name="Nichol S."/>
            <person name="Paps J."/>
            <person name="Parkinson J."/>
            <person name="Pouchkina-Stantcheva N."/>
            <person name="Riddiford N."/>
            <person name="Rosenzvit M."/>
            <person name="Salinas G."/>
            <person name="Wasmuth J.D."/>
            <person name="Zamanian M."/>
            <person name="Zheng Y."/>
            <person name="Cai X."/>
            <person name="Soberon X."/>
            <person name="Olson P.D."/>
            <person name="Laclette J.P."/>
            <person name="Brehm K."/>
            <person name="Berriman M."/>
            <person name="Garciarrubio A."/>
            <person name="Bobes R.J."/>
            <person name="Fragoso G."/>
            <person name="Sanchez-Flores A."/>
            <person name="Estrada K."/>
            <person name="Cevallos M.A."/>
            <person name="Morett E."/>
            <person name="Gonzalez V."/>
            <person name="Portillo T."/>
            <person name="Ochoa-Leyva A."/>
            <person name="Jose M.V."/>
            <person name="Sciutto E."/>
            <person name="Landa A."/>
            <person name="Jimenez L."/>
            <person name="Valdes V."/>
            <person name="Carrero J.C."/>
            <person name="Larralde C."/>
            <person name="Morales-Montor J."/>
            <person name="Limon-Lason J."/>
            <person name="Soberon X."/>
            <person name="Laclette J.P."/>
        </authorList>
    </citation>
    <scope>NUCLEOTIDE SEQUENCE [LARGE SCALE GENOMIC DNA]</scope>
</reference>
<dbReference type="EMBL" id="LN902842">
    <property type="protein sequence ID" value="CDS42401.1"/>
    <property type="molecule type" value="Genomic_DNA"/>
</dbReference>
<sequence>MVFRVSLCSRRLQDHLGNRTAKNCFLGHPCFVRFPDIVEYIS</sequence>
<gene>
    <name evidence="1" type="ORF">EmuJ_001011200</name>
</gene>
<evidence type="ECO:0000313" key="1">
    <source>
        <dbReference type="EMBL" id="CDS42401.1"/>
    </source>
</evidence>
<proteinExistence type="predicted"/>
<organism evidence="1 2">
    <name type="scientific">Echinococcus multilocularis</name>
    <name type="common">Fox tapeworm</name>
    <dbReference type="NCBI Taxonomy" id="6211"/>
    <lineage>
        <taxon>Eukaryota</taxon>
        <taxon>Metazoa</taxon>
        <taxon>Spiralia</taxon>
        <taxon>Lophotrochozoa</taxon>
        <taxon>Platyhelminthes</taxon>
        <taxon>Cestoda</taxon>
        <taxon>Eucestoda</taxon>
        <taxon>Cyclophyllidea</taxon>
        <taxon>Taeniidae</taxon>
        <taxon>Echinococcus</taxon>
    </lineage>
</organism>
<dbReference type="AlphaFoldDB" id="A0A068YJE7"/>
<dbReference type="Proteomes" id="UP000017246">
    <property type="component" value="Unassembled WGS sequence"/>
</dbReference>